<accession>A0A915ACZ8</accession>
<dbReference type="AlphaFoldDB" id="A0A915ACZ8"/>
<proteinExistence type="predicted"/>
<reference evidence="2" key="1">
    <citation type="submission" date="2022-11" db="UniProtKB">
        <authorList>
            <consortium name="WormBaseParasite"/>
        </authorList>
    </citation>
    <scope>IDENTIFICATION</scope>
</reference>
<evidence type="ECO:0000313" key="2">
    <source>
        <dbReference type="WBParaSite" id="PgR005X_g123_t01"/>
    </source>
</evidence>
<name>A0A915ACZ8_PARUN</name>
<organism evidence="1 2">
    <name type="scientific">Parascaris univalens</name>
    <name type="common">Nematode worm</name>
    <dbReference type="NCBI Taxonomy" id="6257"/>
    <lineage>
        <taxon>Eukaryota</taxon>
        <taxon>Metazoa</taxon>
        <taxon>Ecdysozoa</taxon>
        <taxon>Nematoda</taxon>
        <taxon>Chromadorea</taxon>
        <taxon>Rhabditida</taxon>
        <taxon>Spirurina</taxon>
        <taxon>Ascaridomorpha</taxon>
        <taxon>Ascaridoidea</taxon>
        <taxon>Ascarididae</taxon>
        <taxon>Parascaris</taxon>
    </lineage>
</organism>
<keyword evidence="1" id="KW-1185">Reference proteome</keyword>
<protein>
    <submittedName>
        <fullName evidence="2">Transducer of regulated CREB activity N-terminal domain-containing protein</fullName>
    </submittedName>
</protein>
<dbReference type="WBParaSite" id="PgR005X_g123_t01">
    <property type="protein sequence ID" value="PgR005X_g123_t01"/>
    <property type="gene ID" value="PgR005X_g123"/>
</dbReference>
<sequence length="49" mass="5651">LGMEQRYVNSEGAYLKVDGGPFLLVVTVSFENEESSTDNFMDRHSRRIR</sequence>
<evidence type="ECO:0000313" key="1">
    <source>
        <dbReference type="Proteomes" id="UP000887569"/>
    </source>
</evidence>
<dbReference type="Proteomes" id="UP000887569">
    <property type="component" value="Unplaced"/>
</dbReference>